<keyword evidence="10" id="KW-0521">NADP</keyword>
<dbReference type="GO" id="GO:0019825">
    <property type="term" value="F:oxygen binding"/>
    <property type="evidence" value="ECO:0007669"/>
    <property type="project" value="InterPro"/>
</dbReference>
<evidence type="ECO:0000256" key="14">
    <source>
        <dbReference type="ARBA" id="ARBA00048649"/>
    </source>
</evidence>
<dbReference type="GO" id="GO:0046210">
    <property type="term" value="P:nitric oxide catabolic process"/>
    <property type="evidence" value="ECO:0007669"/>
    <property type="project" value="TreeGrafter"/>
</dbReference>
<evidence type="ECO:0000259" key="18">
    <source>
        <dbReference type="PROSITE" id="PS51384"/>
    </source>
</evidence>
<dbReference type="FunFam" id="2.40.30.10:FF:000034">
    <property type="entry name" value="Flavohemoprotein"/>
    <property type="match status" value="1"/>
</dbReference>
<dbReference type="GO" id="GO:0008941">
    <property type="term" value="F:nitric oxide dioxygenase NAD(P)H activity"/>
    <property type="evidence" value="ECO:0007669"/>
    <property type="project" value="UniProtKB-EC"/>
</dbReference>
<dbReference type="EMBL" id="LKMD01000108">
    <property type="protein sequence ID" value="PIA88744.1"/>
    <property type="molecule type" value="Genomic_DNA"/>
</dbReference>
<evidence type="ECO:0000256" key="5">
    <source>
        <dbReference type="ARBA" id="ARBA00022575"/>
    </source>
</evidence>
<evidence type="ECO:0000256" key="13">
    <source>
        <dbReference type="ARBA" id="ARBA00023027"/>
    </source>
</evidence>
<comment type="catalytic activity">
    <reaction evidence="15">
        <text>2 nitric oxide + NADPH + 2 O2 = 2 nitrate + NADP(+) + H(+)</text>
        <dbReference type="Rhea" id="RHEA:19465"/>
        <dbReference type="ChEBI" id="CHEBI:15378"/>
        <dbReference type="ChEBI" id="CHEBI:15379"/>
        <dbReference type="ChEBI" id="CHEBI:16480"/>
        <dbReference type="ChEBI" id="CHEBI:17632"/>
        <dbReference type="ChEBI" id="CHEBI:57783"/>
        <dbReference type="ChEBI" id="CHEBI:58349"/>
        <dbReference type="EC" id="1.14.12.17"/>
    </reaction>
</comment>
<dbReference type="Gene3D" id="2.40.30.10">
    <property type="entry name" value="Translation factors"/>
    <property type="match status" value="1"/>
</dbReference>
<keyword evidence="6" id="KW-0349">Heme</keyword>
<evidence type="ECO:0000256" key="11">
    <source>
        <dbReference type="ARBA" id="ARBA00023002"/>
    </source>
</evidence>
<keyword evidence="11" id="KW-0560">Oxidoreductase</keyword>
<evidence type="ECO:0000256" key="8">
    <source>
        <dbReference type="ARBA" id="ARBA00022723"/>
    </source>
</evidence>
<dbReference type="GO" id="GO:0046872">
    <property type="term" value="F:metal ion binding"/>
    <property type="evidence" value="ECO:0007669"/>
    <property type="project" value="UniProtKB-KW"/>
</dbReference>
<dbReference type="Pfam" id="PF00175">
    <property type="entry name" value="NAD_binding_1"/>
    <property type="match status" value="1"/>
</dbReference>
<dbReference type="SUPFAM" id="SSF63380">
    <property type="entry name" value="Riboflavin synthase domain-like"/>
    <property type="match status" value="1"/>
</dbReference>
<dbReference type="GO" id="GO:0020037">
    <property type="term" value="F:heme binding"/>
    <property type="evidence" value="ECO:0007669"/>
    <property type="project" value="InterPro"/>
</dbReference>
<comment type="cofactor">
    <cofactor evidence="2">
        <name>FAD</name>
        <dbReference type="ChEBI" id="CHEBI:57692"/>
    </cofactor>
</comment>
<dbReference type="GO" id="GO:0009636">
    <property type="term" value="P:response to toxic substance"/>
    <property type="evidence" value="ECO:0007669"/>
    <property type="project" value="UniProtKB-KW"/>
</dbReference>
<dbReference type="GO" id="GO:0071949">
    <property type="term" value="F:FAD binding"/>
    <property type="evidence" value="ECO:0007669"/>
    <property type="project" value="TreeGrafter"/>
</dbReference>
<keyword evidence="9" id="KW-0274">FAD</keyword>
<comment type="catalytic activity">
    <reaction evidence="14">
        <text>2 nitric oxide + NADH + 2 O2 = 2 nitrate + NAD(+) + H(+)</text>
        <dbReference type="Rhea" id="RHEA:19469"/>
        <dbReference type="ChEBI" id="CHEBI:15378"/>
        <dbReference type="ChEBI" id="CHEBI:15379"/>
        <dbReference type="ChEBI" id="CHEBI:16480"/>
        <dbReference type="ChEBI" id="CHEBI:17632"/>
        <dbReference type="ChEBI" id="CHEBI:57540"/>
        <dbReference type="ChEBI" id="CHEBI:57945"/>
        <dbReference type="EC" id="1.14.12.17"/>
    </reaction>
</comment>
<dbReference type="Gene3D" id="3.40.50.80">
    <property type="entry name" value="Nucleotide-binding domain of ferredoxin-NADP reductase (FNR) module"/>
    <property type="match status" value="1"/>
</dbReference>
<evidence type="ECO:0000256" key="2">
    <source>
        <dbReference type="ARBA" id="ARBA00001974"/>
    </source>
</evidence>
<evidence type="ECO:0000256" key="12">
    <source>
        <dbReference type="ARBA" id="ARBA00023004"/>
    </source>
</evidence>
<dbReference type="NCBIfam" id="NF009805">
    <property type="entry name" value="PRK13289.1"/>
    <property type="match status" value="1"/>
</dbReference>
<proteinExistence type="inferred from homology"/>
<dbReference type="FunFam" id="1.10.490.10:FF:000003">
    <property type="entry name" value="Flavohemoprotein"/>
    <property type="match status" value="1"/>
</dbReference>
<dbReference type="InterPro" id="IPR039261">
    <property type="entry name" value="FNR_nucleotide-bd"/>
</dbReference>
<evidence type="ECO:0000256" key="7">
    <source>
        <dbReference type="ARBA" id="ARBA00022630"/>
    </source>
</evidence>
<accession>A0A2G5H878</accession>
<dbReference type="InterPro" id="IPR009050">
    <property type="entry name" value="Globin-like_sf"/>
</dbReference>
<keyword evidence="13" id="KW-0520">NAD</keyword>
<evidence type="ECO:0000256" key="16">
    <source>
        <dbReference type="ARBA" id="ARBA00056398"/>
    </source>
</evidence>
<dbReference type="PANTHER" id="PTHR43396">
    <property type="entry name" value="FLAVOHEMOPROTEIN"/>
    <property type="match status" value="1"/>
</dbReference>
<comment type="caution">
    <text evidence="19">The sequence shown here is derived from an EMBL/GenBank/DDBJ whole genome shotgun (WGS) entry which is preliminary data.</text>
</comment>
<evidence type="ECO:0000313" key="19">
    <source>
        <dbReference type="EMBL" id="PIA88744.1"/>
    </source>
</evidence>
<keyword evidence="12" id="KW-0408">Iron</keyword>
<dbReference type="EC" id="1.14.12.17" evidence="4"/>
<organism evidence="19 20">
    <name type="scientific">Cercospora beticola</name>
    <name type="common">Sugarbeet leaf spot fungus</name>
    <dbReference type="NCBI Taxonomy" id="122368"/>
    <lineage>
        <taxon>Eukaryota</taxon>
        <taxon>Fungi</taxon>
        <taxon>Dikarya</taxon>
        <taxon>Ascomycota</taxon>
        <taxon>Pezizomycotina</taxon>
        <taxon>Dothideomycetes</taxon>
        <taxon>Dothideomycetidae</taxon>
        <taxon>Mycosphaerellales</taxon>
        <taxon>Mycosphaerellaceae</taxon>
        <taxon>Cercospora</taxon>
    </lineage>
</organism>
<dbReference type="PROSITE" id="PS01033">
    <property type="entry name" value="GLOBIN"/>
    <property type="match status" value="1"/>
</dbReference>
<dbReference type="InterPro" id="IPR017927">
    <property type="entry name" value="FAD-bd_FR_type"/>
</dbReference>
<sequence>MHHGHQSNSNLLRYRDSIMPLSEEQVKIIKATVPVLQQHGTDVTKLFYKNMLSERPELNNIFNQTNQVNSHQAGALAASLYAYANHIDDLGVLSPAVEKICHKHASLYIQPEHYEIVGEGVLRAFAIVLGDAFTPEIREAWGVAYWQLANIMIGRENQLYAESEGWTDWREFTIADKIKESDEITSFYLKPINGQRLPSYKPGQYISVMTDVPQFGYLQSRQYSLSDAPNPEYYRISVKRESGLNLHDPKAHHHPGWISNILHDEKQIGLRLKVSHPAGDFFYDSKTSSHQSPIVLLSAGVGITPMISILNTLIAQQSSQKQESQQPFPISFFHASRTTSSRAFYSHVKSLAAKHPNLKQTFYVKNLNSRDAVDQDYNHVGRMSIPKLAHTQRGDLFLDDEKTKYFVCGPEAFMEDVRKGLRELGVDDERIKMEVFGTGMLGS</sequence>
<evidence type="ECO:0000256" key="10">
    <source>
        <dbReference type="ARBA" id="ARBA00022857"/>
    </source>
</evidence>
<dbReference type="PRINTS" id="PR00406">
    <property type="entry name" value="CYTB5RDTASE"/>
</dbReference>
<dbReference type="SUPFAM" id="SSF46458">
    <property type="entry name" value="Globin-like"/>
    <property type="match status" value="1"/>
</dbReference>
<dbReference type="GO" id="GO:0071500">
    <property type="term" value="P:cellular response to nitrosative stress"/>
    <property type="evidence" value="ECO:0007669"/>
    <property type="project" value="TreeGrafter"/>
</dbReference>
<protein>
    <recommendedName>
        <fullName evidence="4">nitric oxide dioxygenase</fullName>
        <ecNumber evidence="4">1.14.12.17</ecNumber>
    </recommendedName>
</protein>
<dbReference type="InterPro" id="IPR001433">
    <property type="entry name" value="OxRdtase_FAD/NAD-bd"/>
</dbReference>
<keyword evidence="8" id="KW-0479">Metal-binding</keyword>
<evidence type="ECO:0000256" key="15">
    <source>
        <dbReference type="ARBA" id="ARBA00049433"/>
    </source>
</evidence>
<dbReference type="Proteomes" id="UP000230605">
    <property type="component" value="Chromosome 5"/>
</dbReference>
<dbReference type="InterPro" id="IPR012292">
    <property type="entry name" value="Globin/Proto"/>
</dbReference>
<evidence type="ECO:0000256" key="6">
    <source>
        <dbReference type="ARBA" id="ARBA00022617"/>
    </source>
</evidence>
<comment type="function">
    <text evidence="16">In the presence of oxygen and NADH, it has NADH oxidase activity, which leads to the generation of superoxide and H(2)O(2). Under anaerobic conditions, it also exhibits nitric oxide reductase and FAD reductase activities. However, all these reactions are much lower than NOD activity.</text>
</comment>
<evidence type="ECO:0000313" key="20">
    <source>
        <dbReference type="Proteomes" id="UP000230605"/>
    </source>
</evidence>
<keyword evidence="7" id="KW-0285">Flavoprotein</keyword>
<dbReference type="CDD" id="cd06184">
    <property type="entry name" value="flavohem_like_fad_nad_binding"/>
    <property type="match status" value="1"/>
</dbReference>
<evidence type="ECO:0000256" key="9">
    <source>
        <dbReference type="ARBA" id="ARBA00022827"/>
    </source>
</evidence>
<dbReference type="InterPro" id="IPR001709">
    <property type="entry name" value="Flavoprot_Pyr_Nucl_cyt_Rdtase"/>
</dbReference>
<dbReference type="InterPro" id="IPR000971">
    <property type="entry name" value="Globin"/>
</dbReference>
<evidence type="ECO:0000259" key="17">
    <source>
        <dbReference type="PROSITE" id="PS01033"/>
    </source>
</evidence>
<evidence type="ECO:0000256" key="4">
    <source>
        <dbReference type="ARBA" id="ARBA00012229"/>
    </source>
</evidence>
<dbReference type="Pfam" id="PF00042">
    <property type="entry name" value="Globin"/>
    <property type="match status" value="1"/>
</dbReference>
<dbReference type="PRINTS" id="PR00371">
    <property type="entry name" value="FPNCR"/>
</dbReference>
<comment type="similarity">
    <text evidence="3">In the C-terminal section; belongs to the flavoprotein pyridine nucleotide cytochrome reductase family.</text>
</comment>
<dbReference type="PROSITE" id="PS51384">
    <property type="entry name" value="FAD_FR"/>
    <property type="match status" value="1"/>
</dbReference>
<dbReference type="CDD" id="cd08922">
    <property type="entry name" value="FHb-globin"/>
    <property type="match status" value="1"/>
</dbReference>
<dbReference type="FunFam" id="3.40.50.80:FF:000010">
    <property type="entry name" value="Flavohemoprotein"/>
    <property type="match status" value="1"/>
</dbReference>
<feature type="domain" description="Globin" evidence="17">
    <location>
        <begin position="20"/>
        <end position="157"/>
    </location>
</feature>
<dbReference type="PANTHER" id="PTHR43396:SF3">
    <property type="entry name" value="FLAVOHEMOPROTEIN"/>
    <property type="match status" value="1"/>
</dbReference>
<dbReference type="Gene3D" id="1.10.490.10">
    <property type="entry name" value="Globins"/>
    <property type="match status" value="1"/>
</dbReference>
<keyword evidence="5" id="KW-0216">Detoxification</keyword>
<dbReference type="OrthoDB" id="436496at2759"/>
<evidence type="ECO:0000256" key="1">
    <source>
        <dbReference type="ARBA" id="ARBA00001970"/>
    </source>
</evidence>
<evidence type="ECO:0000256" key="3">
    <source>
        <dbReference type="ARBA" id="ARBA00006401"/>
    </source>
</evidence>
<feature type="domain" description="FAD-binding FR-type" evidence="18">
    <location>
        <begin position="167"/>
        <end position="284"/>
    </location>
</feature>
<dbReference type="InterPro" id="IPR017938">
    <property type="entry name" value="Riboflavin_synthase-like_b-brl"/>
</dbReference>
<comment type="cofactor">
    <cofactor evidence="1">
        <name>heme b</name>
        <dbReference type="ChEBI" id="CHEBI:60344"/>
    </cofactor>
</comment>
<dbReference type="SUPFAM" id="SSF52343">
    <property type="entry name" value="Ferredoxin reductase-like, C-terminal NADP-linked domain"/>
    <property type="match status" value="1"/>
</dbReference>
<dbReference type="AlphaFoldDB" id="A0A2G5H878"/>
<name>A0A2G5H878_CERBT</name>
<reference evidence="19 20" key="1">
    <citation type="submission" date="2015-10" db="EMBL/GenBank/DDBJ databases">
        <title>The cercosporin biosynthetic gene cluster was horizontally transferred to several fungal lineages and shown to be expanded in Cercospora beticola based on microsynteny with recipient genomes.</title>
        <authorList>
            <person name="De Jonge R."/>
            <person name="Ebert M.K."/>
            <person name="Suttle J.C."/>
            <person name="Jurick Ii W.M."/>
            <person name="Secor G.A."/>
            <person name="Thomma B.P."/>
            <person name="Van De Peer Y."/>
            <person name="Bolton M.D."/>
        </authorList>
    </citation>
    <scope>NUCLEOTIDE SEQUENCE [LARGE SCALE GENOMIC DNA]</scope>
    <source>
        <strain evidence="19 20">09-40</strain>
    </source>
</reference>
<gene>
    <name evidence="19" type="ORF">CB0940_07771</name>
</gene>